<feature type="compositionally biased region" description="Basic and acidic residues" evidence="1">
    <location>
        <begin position="242"/>
        <end position="251"/>
    </location>
</feature>
<dbReference type="GO" id="GO:0010090">
    <property type="term" value="P:trichome morphogenesis"/>
    <property type="evidence" value="ECO:0007669"/>
    <property type="project" value="InterPro"/>
</dbReference>
<evidence type="ECO:0000313" key="5">
    <source>
        <dbReference type="Proteomes" id="UP000006727"/>
    </source>
</evidence>
<feature type="transmembrane region" description="Helical" evidence="2">
    <location>
        <begin position="899"/>
        <end position="919"/>
    </location>
</feature>
<feature type="transmembrane region" description="Helical" evidence="2">
    <location>
        <begin position="931"/>
        <end position="954"/>
    </location>
</feature>
<dbReference type="EnsemblPlants" id="Pp3c22_5670V3.2">
    <property type="protein sequence ID" value="Pp3c22_5670V3.2"/>
    <property type="gene ID" value="Pp3c22_5670"/>
</dbReference>
<sequence>MQHHLVIPLLVAFLALADFNSLLAVSNLTPPLSIPSLIPDDDLEIELRHPHDYLELGTGGPQMDPGVEILHSGQMDSESLPDPVMSTWNEQVLEFDELTKCIRNSETGNAIERWLDCLESFEEVSATESPTHEPLESQHSGTSTDKSSSHVKVEGSLQFSEDLNIGTFDPLGGASMKGSHAGSFEKNSGSVETSETVGDIFTATSVDDPFSDEKRIFGGAPVSEVHESSATAASDLSSHYGVKTDEVDHLRPPPSHSEMSEETEKSQALHGNCVGAGTSADGGAADARSSGSKGEADTNGVSDDSENLQCNVPKEDVDHIEVPTETATFTGRTKRLQNVMDALKLAACLGVAVALIWRKKRRESDYEKAQQSLLSERIEEYPCPSASGFSMTGRASSNTDMAYPNVKAGSLSAPLGMAIATVMAEVLEQDPVNRTPRTADKLSRLLEAAMTESLLPVMGSGCPGFVEQFKQSFNSTYRLLRTVRNASSRSHARPSLNQSWSLPLWLTDAPSRGLFRRTDDEEDDSSSLTSFSREAYMDPIFGSDSFGRGSADSATQLTEQFSKLSVSSKKPEKVAKIMHTGRVSPGYPSKNRPFLCEYSSPLNQDISGEFGDVSSSLRYTSAGLSEHDTVERKQNYGGSEVHENGARSKWGRGGLEQLANIWGIEDVASQSASQQNSRDHEGSACIDQRLAMQPFGDPLPGQLAGASETGLSHLGATQYQQEKVLLRRQEMHLRKMELTYKFRDLHLKEANLHLASETNSLMREDVGLSRNKIDLKETEFQYRKLSTAYADFSRRCADEMVAGLCVMLCALFFGAWRYSYDHLINVVSVCQPIVYEPSNSYVPGLSMIVNLLNLMTSQLLMLVCEVTVAARMFLGLGVISVVAVSLLRKSVSSSSQAMPATILIVVLGGICGVAGKFAVDSLGGSGYHWLLVWETFCLVHTSAACFTSTLYRFLNGAPLSATSRSHQQPYYVKPWLRRLCFHVVIVLVLPTLAGLFPFARVRDIVLVLGSNLWNLVYSPVESQIRKCCHFLFL</sequence>
<dbReference type="Gramene" id="Pp3c22_5670V3.3">
    <property type="protein sequence ID" value="Pp3c22_5670V3.3"/>
    <property type="gene ID" value="Pp3c22_5670"/>
</dbReference>
<dbReference type="PANTHER" id="PTHR35322:SF2">
    <property type="entry name" value="PROTEIN CPR-5"/>
    <property type="match status" value="1"/>
</dbReference>
<feature type="compositionally biased region" description="Basic and acidic residues" evidence="1">
    <location>
        <begin position="258"/>
        <end position="267"/>
    </location>
</feature>
<feature type="compositionally biased region" description="Polar residues" evidence="1">
    <location>
        <begin position="228"/>
        <end position="237"/>
    </location>
</feature>
<dbReference type="EnsemblPlants" id="Pp3c22_5670V3.3">
    <property type="protein sequence ID" value="Pp3c22_5670V3.3"/>
    <property type="gene ID" value="Pp3c22_5670"/>
</dbReference>
<feature type="transmembrane region" description="Helical" evidence="2">
    <location>
        <begin position="975"/>
        <end position="999"/>
    </location>
</feature>
<evidence type="ECO:0000256" key="1">
    <source>
        <dbReference type="SAM" id="MobiDB-lite"/>
    </source>
</evidence>
<dbReference type="OrthoDB" id="2017423at2759"/>
<dbReference type="EMBL" id="ABEU02000022">
    <property type="status" value="NOT_ANNOTATED_CDS"/>
    <property type="molecule type" value="Genomic_DNA"/>
</dbReference>
<keyword evidence="2" id="KW-0812">Transmembrane</keyword>
<evidence type="ECO:0000256" key="3">
    <source>
        <dbReference type="SAM" id="SignalP"/>
    </source>
</evidence>
<protein>
    <submittedName>
        <fullName evidence="4">Uncharacterized protein</fullName>
    </submittedName>
</protein>
<dbReference type="GeneID" id="112274802"/>
<feature type="chain" id="PRO_5043238847" evidence="3">
    <location>
        <begin position="25"/>
        <end position="1033"/>
    </location>
</feature>
<feature type="signal peptide" evidence="3">
    <location>
        <begin position="1"/>
        <end position="24"/>
    </location>
</feature>
<organism evidence="4 5">
    <name type="scientific">Physcomitrium patens</name>
    <name type="common">Spreading-leaved earth moss</name>
    <name type="synonym">Physcomitrella patens</name>
    <dbReference type="NCBI Taxonomy" id="3218"/>
    <lineage>
        <taxon>Eukaryota</taxon>
        <taxon>Viridiplantae</taxon>
        <taxon>Streptophyta</taxon>
        <taxon>Embryophyta</taxon>
        <taxon>Bryophyta</taxon>
        <taxon>Bryophytina</taxon>
        <taxon>Bryopsida</taxon>
        <taxon>Funariidae</taxon>
        <taxon>Funariales</taxon>
        <taxon>Funariaceae</taxon>
        <taxon>Physcomitrium</taxon>
    </lineage>
</organism>
<dbReference type="AlphaFoldDB" id="A0A7I4CBC5"/>
<accession>A0A7I4CBC5</accession>
<evidence type="ECO:0000313" key="4">
    <source>
        <dbReference type="EnsemblPlants" id="Pp3c22_5670V3.2"/>
    </source>
</evidence>
<evidence type="ECO:0000256" key="2">
    <source>
        <dbReference type="SAM" id="Phobius"/>
    </source>
</evidence>
<feature type="compositionally biased region" description="Polar residues" evidence="1">
    <location>
        <begin position="299"/>
        <end position="309"/>
    </location>
</feature>
<reference evidence="4 5" key="2">
    <citation type="journal article" date="2018" name="Plant J.">
        <title>The Physcomitrella patens chromosome-scale assembly reveals moss genome structure and evolution.</title>
        <authorList>
            <person name="Lang D."/>
            <person name="Ullrich K.K."/>
            <person name="Murat F."/>
            <person name="Fuchs J."/>
            <person name="Jenkins J."/>
            <person name="Haas F.B."/>
            <person name="Piednoel M."/>
            <person name="Gundlach H."/>
            <person name="Van Bel M."/>
            <person name="Meyberg R."/>
            <person name="Vives C."/>
            <person name="Morata J."/>
            <person name="Symeonidi A."/>
            <person name="Hiss M."/>
            <person name="Muchero W."/>
            <person name="Kamisugi Y."/>
            <person name="Saleh O."/>
            <person name="Blanc G."/>
            <person name="Decker E.L."/>
            <person name="van Gessel N."/>
            <person name="Grimwood J."/>
            <person name="Hayes R.D."/>
            <person name="Graham S.W."/>
            <person name="Gunter L.E."/>
            <person name="McDaniel S.F."/>
            <person name="Hoernstein S.N.W."/>
            <person name="Larsson A."/>
            <person name="Li F.W."/>
            <person name="Perroud P.F."/>
            <person name="Phillips J."/>
            <person name="Ranjan P."/>
            <person name="Rokshar D.S."/>
            <person name="Rothfels C.J."/>
            <person name="Schneider L."/>
            <person name="Shu S."/>
            <person name="Stevenson D.W."/>
            <person name="Thummler F."/>
            <person name="Tillich M."/>
            <person name="Villarreal Aguilar J.C."/>
            <person name="Widiez T."/>
            <person name="Wong G.K."/>
            <person name="Wymore A."/>
            <person name="Zhang Y."/>
            <person name="Zimmer A.D."/>
            <person name="Quatrano R.S."/>
            <person name="Mayer K.F.X."/>
            <person name="Goodstein D."/>
            <person name="Casacuberta J.M."/>
            <person name="Vandepoele K."/>
            <person name="Reski R."/>
            <person name="Cuming A.C."/>
            <person name="Tuskan G.A."/>
            <person name="Maumus F."/>
            <person name="Salse J."/>
            <person name="Schmutz J."/>
            <person name="Rensing S.A."/>
        </authorList>
    </citation>
    <scope>NUCLEOTIDE SEQUENCE [LARGE SCALE GENOMIC DNA]</scope>
    <source>
        <strain evidence="4 5">cv. Gransden 2004</strain>
    </source>
</reference>
<proteinExistence type="predicted"/>
<dbReference type="PANTHER" id="PTHR35322">
    <property type="entry name" value="PROTEIN CPR-5"/>
    <property type="match status" value="1"/>
</dbReference>
<dbReference type="GO" id="GO:0010150">
    <property type="term" value="P:leaf senescence"/>
    <property type="evidence" value="ECO:0007669"/>
    <property type="project" value="InterPro"/>
</dbReference>
<feature type="transmembrane region" description="Helical" evidence="2">
    <location>
        <begin position="800"/>
        <end position="818"/>
    </location>
</feature>
<reference evidence="4" key="3">
    <citation type="submission" date="2020-12" db="UniProtKB">
        <authorList>
            <consortium name="EnsemblPlants"/>
        </authorList>
    </citation>
    <scope>IDENTIFICATION</scope>
</reference>
<feature type="region of interest" description="Disordered" evidence="1">
    <location>
        <begin position="125"/>
        <end position="153"/>
    </location>
</feature>
<keyword evidence="5" id="KW-1185">Reference proteome</keyword>
<dbReference type="Proteomes" id="UP000006727">
    <property type="component" value="Chromosome 22"/>
</dbReference>
<gene>
    <name evidence="4" type="primary">LOC112274802</name>
</gene>
<dbReference type="Gramene" id="Pp3c22_5670V3.2">
    <property type="protein sequence ID" value="Pp3c22_5670V3.2"/>
    <property type="gene ID" value="Pp3c22_5670"/>
</dbReference>
<dbReference type="KEGG" id="ppp:112274802"/>
<dbReference type="RefSeq" id="XP_024360338.1">
    <property type="nucleotide sequence ID" value="XM_024504570.2"/>
</dbReference>
<dbReference type="GO" id="GO:0006952">
    <property type="term" value="P:defense response"/>
    <property type="evidence" value="ECO:0007669"/>
    <property type="project" value="InterPro"/>
</dbReference>
<name>A0A7I4CBC5_PHYPA</name>
<keyword evidence="3" id="KW-0732">Signal</keyword>
<feature type="compositionally biased region" description="Low complexity" evidence="1">
    <location>
        <begin position="275"/>
        <end position="292"/>
    </location>
</feature>
<feature type="transmembrane region" description="Helical" evidence="2">
    <location>
        <begin position="859"/>
        <end position="887"/>
    </location>
</feature>
<keyword evidence="2" id="KW-0472">Membrane</keyword>
<dbReference type="InterPro" id="IPR044708">
    <property type="entry name" value="CPR5"/>
</dbReference>
<feature type="compositionally biased region" description="Polar residues" evidence="1">
    <location>
        <begin position="137"/>
        <end position="146"/>
    </location>
</feature>
<keyword evidence="2" id="KW-1133">Transmembrane helix</keyword>
<reference evidence="4 5" key="1">
    <citation type="journal article" date="2008" name="Science">
        <title>The Physcomitrella genome reveals evolutionary insights into the conquest of land by plants.</title>
        <authorList>
            <person name="Rensing S."/>
            <person name="Lang D."/>
            <person name="Zimmer A."/>
            <person name="Terry A."/>
            <person name="Salamov A."/>
            <person name="Shapiro H."/>
            <person name="Nishiyama T."/>
            <person name="Perroud P.-F."/>
            <person name="Lindquist E."/>
            <person name="Kamisugi Y."/>
            <person name="Tanahashi T."/>
            <person name="Sakakibara K."/>
            <person name="Fujita T."/>
            <person name="Oishi K."/>
            <person name="Shin-I T."/>
            <person name="Kuroki Y."/>
            <person name="Toyoda A."/>
            <person name="Suzuki Y."/>
            <person name="Hashimoto A."/>
            <person name="Yamaguchi K."/>
            <person name="Sugano A."/>
            <person name="Kohara Y."/>
            <person name="Fujiyama A."/>
            <person name="Anterola A."/>
            <person name="Aoki S."/>
            <person name="Ashton N."/>
            <person name="Barbazuk W.B."/>
            <person name="Barker E."/>
            <person name="Bennetzen J."/>
            <person name="Bezanilla M."/>
            <person name="Blankenship R."/>
            <person name="Cho S.H."/>
            <person name="Dutcher S."/>
            <person name="Estelle M."/>
            <person name="Fawcett J.A."/>
            <person name="Gundlach H."/>
            <person name="Hanada K."/>
            <person name="Heyl A."/>
            <person name="Hicks K.A."/>
            <person name="Hugh J."/>
            <person name="Lohr M."/>
            <person name="Mayer K."/>
            <person name="Melkozernov A."/>
            <person name="Murata T."/>
            <person name="Nelson D."/>
            <person name="Pils B."/>
            <person name="Prigge M."/>
            <person name="Reiss B."/>
            <person name="Renner T."/>
            <person name="Rombauts S."/>
            <person name="Rushton P."/>
            <person name="Sanderfoot A."/>
            <person name="Schween G."/>
            <person name="Shiu S.-H."/>
            <person name="Stueber K."/>
            <person name="Theodoulou F.L."/>
            <person name="Tu H."/>
            <person name="Van de Peer Y."/>
            <person name="Verrier P.J."/>
            <person name="Waters E."/>
            <person name="Wood A."/>
            <person name="Yang L."/>
            <person name="Cove D."/>
            <person name="Cuming A."/>
            <person name="Hasebe M."/>
            <person name="Lucas S."/>
            <person name="Mishler D.B."/>
            <person name="Reski R."/>
            <person name="Grigoriev I."/>
            <person name="Quatrano R.S."/>
            <person name="Boore J.L."/>
        </authorList>
    </citation>
    <scope>NUCLEOTIDE SEQUENCE [LARGE SCALE GENOMIC DNA]</scope>
    <source>
        <strain evidence="4 5">cv. Gransden 2004</strain>
    </source>
</reference>
<feature type="region of interest" description="Disordered" evidence="1">
    <location>
        <begin position="222"/>
        <end position="309"/>
    </location>
</feature>